<dbReference type="InterPro" id="IPR009061">
    <property type="entry name" value="DNA-bd_dom_put_sf"/>
</dbReference>
<evidence type="ECO:0000313" key="3">
    <source>
        <dbReference type="Proteomes" id="UP000194464"/>
    </source>
</evidence>
<keyword evidence="3" id="KW-1185">Reference proteome</keyword>
<feature type="domain" description="Helix-turn-helix" evidence="1">
    <location>
        <begin position="10"/>
        <end position="60"/>
    </location>
</feature>
<dbReference type="SUPFAM" id="SSF46955">
    <property type="entry name" value="Putative DNA-binding domain"/>
    <property type="match status" value="1"/>
</dbReference>
<name>A0ABY1RAV7_9MICO</name>
<evidence type="ECO:0000313" key="2">
    <source>
        <dbReference type="EMBL" id="SMQ67023.1"/>
    </source>
</evidence>
<protein>
    <recommendedName>
        <fullName evidence="1">Helix-turn-helix domain-containing protein</fullName>
    </recommendedName>
</protein>
<dbReference type="InterPro" id="IPR041657">
    <property type="entry name" value="HTH_17"/>
</dbReference>
<proteinExistence type="predicted"/>
<accession>A0ABY1RAV7</accession>
<evidence type="ECO:0000259" key="1">
    <source>
        <dbReference type="Pfam" id="PF12728"/>
    </source>
</evidence>
<gene>
    <name evidence="2" type="ORF">SAMN06295909_1428</name>
</gene>
<reference evidence="2 3" key="1">
    <citation type="submission" date="2017-04" db="EMBL/GenBank/DDBJ databases">
        <authorList>
            <person name="Varghese N."/>
            <person name="Submissions S."/>
        </authorList>
    </citation>
    <scope>NUCLEOTIDE SEQUENCE [LARGE SCALE GENOMIC DNA]</scope>
    <source>
        <strain evidence="2 3">VKM Ac-1784</strain>
    </source>
</reference>
<comment type="caution">
    <text evidence="2">The sequence shown here is derived from an EMBL/GenBank/DDBJ whole genome shotgun (WGS) entry which is preliminary data.</text>
</comment>
<dbReference type="RefSeq" id="WP_086473459.1">
    <property type="nucleotide sequence ID" value="NZ_FXWJ01000002.1"/>
</dbReference>
<dbReference type="Pfam" id="PF12728">
    <property type="entry name" value="HTH_17"/>
    <property type="match status" value="1"/>
</dbReference>
<dbReference type="EMBL" id="FXWJ01000002">
    <property type="protein sequence ID" value="SMQ67023.1"/>
    <property type="molecule type" value="Genomic_DNA"/>
</dbReference>
<sequence>MTTYTSTAPLLDSKSVATFLGVSEATLCRMRQDGSGPAFIDVRGRPRYREAALAVWLDDQERHTRTE</sequence>
<organism evidence="2 3">
    <name type="scientific">Plantibacter elymi</name>
    <name type="common">nom. nud.</name>
    <dbReference type="NCBI Taxonomy" id="199708"/>
    <lineage>
        <taxon>Bacteria</taxon>
        <taxon>Bacillati</taxon>
        <taxon>Actinomycetota</taxon>
        <taxon>Actinomycetes</taxon>
        <taxon>Micrococcales</taxon>
        <taxon>Microbacteriaceae</taxon>
        <taxon>Plantibacter</taxon>
    </lineage>
</organism>
<dbReference type="Proteomes" id="UP000194464">
    <property type="component" value="Unassembled WGS sequence"/>
</dbReference>